<evidence type="ECO:0000256" key="2">
    <source>
        <dbReference type="ARBA" id="ARBA00022695"/>
    </source>
</evidence>
<evidence type="ECO:0000313" key="7">
    <source>
        <dbReference type="Proteomes" id="UP000271573"/>
    </source>
</evidence>
<feature type="domain" description="MobA-like NTP transferase" evidence="5">
    <location>
        <begin position="43"/>
        <end position="160"/>
    </location>
</feature>
<dbReference type="NCBIfam" id="TIGR03552">
    <property type="entry name" value="F420_cofC"/>
    <property type="match status" value="1"/>
</dbReference>
<keyword evidence="1 6" id="KW-0808">Transferase</keyword>
<dbReference type="PANTHER" id="PTHR40392">
    <property type="entry name" value="2-PHOSPHO-L-LACTATE GUANYLYLTRANSFERASE"/>
    <property type="match status" value="1"/>
</dbReference>
<dbReference type="GO" id="GO:0043814">
    <property type="term" value="F:phospholactate guanylyltransferase activity"/>
    <property type="evidence" value="ECO:0007669"/>
    <property type="project" value="InterPro"/>
</dbReference>
<keyword evidence="3" id="KW-0547">Nucleotide-binding</keyword>
<reference evidence="6 7" key="1">
    <citation type="submission" date="2018-11" db="EMBL/GenBank/DDBJ databases">
        <title>Complete genome sequence of Nocardioides baekrokdamisoli strain KCTC 39748.</title>
        <authorList>
            <person name="Kang S.W."/>
            <person name="Lee K.C."/>
            <person name="Kim K.K."/>
            <person name="Kim J.S."/>
            <person name="Kim D.S."/>
            <person name="Ko S.H."/>
            <person name="Yang S.H."/>
            <person name="Shin Y.K."/>
            <person name="Lee J.S."/>
        </authorList>
    </citation>
    <scope>NUCLEOTIDE SEQUENCE [LARGE SCALE GENOMIC DNA]</scope>
    <source>
        <strain evidence="6 7">KCTC 39748</strain>
    </source>
</reference>
<dbReference type="PANTHER" id="PTHR40392:SF1">
    <property type="entry name" value="2-PHOSPHO-L-LACTATE GUANYLYLTRANSFERASE"/>
    <property type="match status" value="1"/>
</dbReference>
<dbReference type="KEGG" id="nbe:Back2_26840"/>
<proteinExistence type="predicted"/>
<keyword evidence="7" id="KW-1185">Reference proteome</keyword>
<evidence type="ECO:0000256" key="3">
    <source>
        <dbReference type="ARBA" id="ARBA00022741"/>
    </source>
</evidence>
<gene>
    <name evidence="6" type="primary">cofC</name>
    <name evidence="6" type="ORF">Back2_26840</name>
</gene>
<dbReference type="InterPro" id="IPR029044">
    <property type="entry name" value="Nucleotide-diphossugar_trans"/>
</dbReference>
<organism evidence="6 7">
    <name type="scientific">Nocardioides baekrokdamisoli</name>
    <dbReference type="NCBI Taxonomy" id="1804624"/>
    <lineage>
        <taxon>Bacteria</taxon>
        <taxon>Bacillati</taxon>
        <taxon>Actinomycetota</taxon>
        <taxon>Actinomycetes</taxon>
        <taxon>Propionibacteriales</taxon>
        <taxon>Nocardioidaceae</taxon>
        <taxon>Nocardioides</taxon>
    </lineage>
</organism>
<evidence type="ECO:0000256" key="1">
    <source>
        <dbReference type="ARBA" id="ARBA00022679"/>
    </source>
</evidence>
<dbReference type="OrthoDB" id="9151145at2"/>
<accession>A0A3G9IH94</accession>
<evidence type="ECO:0000313" key="6">
    <source>
        <dbReference type="EMBL" id="BBH18397.1"/>
    </source>
</evidence>
<dbReference type="SUPFAM" id="SSF53448">
    <property type="entry name" value="Nucleotide-diphospho-sugar transferases"/>
    <property type="match status" value="1"/>
</dbReference>
<dbReference type="AlphaFoldDB" id="A0A3G9IH94"/>
<dbReference type="EMBL" id="AP019307">
    <property type="protein sequence ID" value="BBH18397.1"/>
    <property type="molecule type" value="Genomic_DNA"/>
</dbReference>
<dbReference type="GO" id="GO:0005525">
    <property type="term" value="F:GTP binding"/>
    <property type="evidence" value="ECO:0007669"/>
    <property type="project" value="UniProtKB-KW"/>
</dbReference>
<sequence>MSSSPATDPRRVSVIVPVKRLGAAKSRTQLPSAAREELALELMARTVGAALAATSVARVIVVAGDAAVAEAARTLGATVLTEPGSGGLNGAIAAGRDHAVQSFPDDDVAVVVGDLADLDSADLDAVVAEFHRTGTPLLVPDHLGTGTTMLVHALAESPSLLFGVDSAARHQAAGYTSFVAAPSSARRDVDSPADVELFSSAVR</sequence>
<dbReference type="InterPro" id="IPR025877">
    <property type="entry name" value="MobA-like_NTP_Trfase"/>
</dbReference>
<dbReference type="RefSeq" id="WP_125569707.1">
    <property type="nucleotide sequence ID" value="NZ_AP019307.1"/>
</dbReference>
<protein>
    <submittedName>
        <fullName evidence="6">2-phospho-L-lactate guanylyltransferase</fullName>
    </submittedName>
</protein>
<name>A0A3G9IH94_9ACTN</name>
<dbReference type="Gene3D" id="3.90.550.10">
    <property type="entry name" value="Spore Coat Polysaccharide Biosynthesis Protein SpsA, Chain A"/>
    <property type="match status" value="1"/>
</dbReference>
<evidence type="ECO:0000256" key="4">
    <source>
        <dbReference type="ARBA" id="ARBA00023134"/>
    </source>
</evidence>
<dbReference type="Pfam" id="PF12804">
    <property type="entry name" value="NTP_transf_3"/>
    <property type="match status" value="1"/>
</dbReference>
<evidence type="ECO:0000259" key="5">
    <source>
        <dbReference type="Pfam" id="PF12804"/>
    </source>
</evidence>
<dbReference type="InterPro" id="IPR002835">
    <property type="entry name" value="CofC"/>
</dbReference>
<keyword evidence="4" id="KW-0342">GTP-binding</keyword>
<keyword evidence="2 6" id="KW-0548">Nucleotidyltransferase</keyword>
<dbReference type="Proteomes" id="UP000271573">
    <property type="component" value="Chromosome"/>
</dbReference>